<proteinExistence type="predicted"/>
<gene>
    <name evidence="1" type="ORF">GUITHDRAFT_116833</name>
</gene>
<reference evidence="2" key="3">
    <citation type="submission" date="2015-06" db="UniProtKB">
        <authorList>
            <consortium name="EnsemblProtists"/>
        </authorList>
    </citation>
    <scope>IDENTIFICATION</scope>
</reference>
<keyword evidence="3" id="KW-1185">Reference proteome</keyword>
<dbReference type="Proteomes" id="UP000011087">
    <property type="component" value="Unassembled WGS sequence"/>
</dbReference>
<organism evidence="1">
    <name type="scientific">Guillardia theta (strain CCMP2712)</name>
    <name type="common">Cryptophyte</name>
    <dbReference type="NCBI Taxonomy" id="905079"/>
    <lineage>
        <taxon>Eukaryota</taxon>
        <taxon>Cryptophyceae</taxon>
        <taxon>Pyrenomonadales</taxon>
        <taxon>Geminigeraceae</taxon>
        <taxon>Guillardia</taxon>
    </lineage>
</organism>
<dbReference type="PaxDb" id="55529-EKX36965"/>
<sequence length="523" mass="58903">MEGRAGKRRLIERTKLNEDFQTYKLCNEPMFKTITKTRISSGLRVTSRQLGSGVDYASTAFRICFDDLQRDRLQPQSSFFLVRRDSGISRLQLKGDDIELEHVVQLRPKLRSGEIVSVCGDAQYVVVCRQDGNVSLIKRSLSPSHSYHVFARAKLQEHGSCVDVCRVKEDDKDVEEESDESEREVRRVDYHEGYHVVDLRYSPEGKTLSILLAVFSALDESNECGLQPSACKLQLVKLQHAEDDESLSLLYSAGLNVGGIYPDLARIWPSADEIFTVSRIPFQQEEENVRGKGQLVDLSFLDIMDEAPVYISRCKLRDGSGEGAGSSTWRVASEKLEDAGNHFQFVALSGPTAEPYDLPMLGVSTTGPTGMNDLHVLKLSDPQTEMMTLVKVEEGVAAKIEHLSSFSAIAYIHKHKEEKVAVTFSSDLSFLVMNDASFSFTVFEHCKRRRVSREEVIQFDEEDDVIAGCAIGSKYLVLTETHAKLYKLQEGEPSEESVREETNMDRLQKELGMKIPEHLLDDW</sequence>
<name>L1IME2_GUITC</name>
<evidence type="ECO:0000313" key="1">
    <source>
        <dbReference type="EMBL" id="EKX36965.1"/>
    </source>
</evidence>
<dbReference type="KEGG" id="gtt:GUITHDRAFT_116833"/>
<protein>
    <submittedName>
        <fullName evidence="1 2">Uncharacterized protein</fullName>
    </submittedName>
</protein>
<dbReference type="AlphaFoldDB" id="L1IME2"/>
<reference evidence="1 3" key="1">
    <citation type="journal article" date="2012" name="Nature">
        <title>Algal genomes reveal evolutionary mosaicism and the fate of nucleomorphs.</title>
        <authorList>
            <consortium name="DOE Joint Genome Institute"/>
            <person name="Curtis B.A."/>
            <person name="Tanifuji G."/>
            <person name="Burki F."/>
            <person name="Gruber A."/>
            <person name="Irimia M."/>
            <person name="Maruyama S."/>
            <person name="Arias M.C."/>
            <person name="Ball S.G."/>
            <person name="Gile G.H."/>
            <person name="Hirakawa Y."/>
            <person name="Hopkins J.F."/>
            <person name="Kuo A."/>
            <person name="Rensing S.A."/>
            <person name="Schmutz J."/>
            <person name="Symeonidi A."/>
            <person name="Elias M."/>
            <person name="Eveleigh R.J."/>
            <person name="Herman E.K."/>
            <person name="Klute M.J."/>
            <person name="Nakayama T."/>
            <person name="Obornik M."/>
            <person name="Reyes-Prieto A."/>
            <person name="Armbrust E.V."/>
            <person name="Aves S.J."/>
            <person name="Beiko R.G."/>
            <person name="Coutinho P."/>
            <person name="Dacks J.B."/>
            <person name="Durnford D.G."/>
            <person name="Fast N.M."/>
            <person name="Green B.R."/>
            <person name="Grisdale C.J."/>
            <person name="Hempel F."/>
            <person name="Henrissat B."/>
            <person name="Hoppner M.P."/>
            <person name="Ishida K."/>
            <person name="Kim E."/>
            <person name="Koreny L."/>
            <person name="Kroth P.G."/>
            <person name="Liu Y."/>
            <person name="Malik S.B."/>
            <person name="Maier U.G."/>
            <person name="McRose D."/>
            <person name="Mock T."/>
            <person name="Neilson J.A."/>
            <person name="Onodera N.T."/>
            <person name="Poole A.M."/>
            <person name="Pritham E.J."/>
            <person name="Richards T.A."/>
            <person name="Rocap G."/>
            <person name="Roy S.W."/>
            <person name="Sarai C."/>
            <person name="Schaack S."/>
            <person name="Shirato S."/>
            <person name="Slamovits C.H."/>
            <person name="Spencer D.F."/>
            <person name="Suzuki S."/>
            <person name="Worden A.Z."/>
            <person name="Zauner S."/>
            <person name="Barry K."/>
            <person name="Bell C."/>
            <person name="Bharti A.K."/>
            <person name="Crow J.A."/>
            <person name="Grimwood J."/>
            <person name="Kramer R."/>
            <person name="Lindquist E."/>
            <person name="Lucas S."/>
            <person name="Salamov A."/>
            <person name="McFadden G.I."/>
            <person name="Lane C.E."/>
            <person name="Keeling P.J."/>
            <person name="Gray M.W."/>
            <person name="Grigoriev I.V."/>
            <person name="Archibald J.M."/>
        </authorList>
    </citation>
    <scope>NUCLEOTIDE SEQUENCE</scope>
    <source>
        <strain evidence="1 3">CCMP2712</strain>
    </source>
</reference>
<reference evidence="3" key="2">
    <citation type="submission" date="2012-11" db="EMBL/GenBank/DDBJ databases">
        <authorList>
            <person name="Kuo A."/>
            <person name="Curtis B.A."/>
            <person name="Tanifuji G."/>
            <person name="Burki F."/>
            <person name="Gruber A."/>
            <person name="Irimia M."/>
            <person name="Maruyama S."/>
            <person name="Arias M.C."/>
            <person name="Ball S.G."/>
            <person name="Gile G.H."/>
            <person name="Hirakawa Y."/>
            <person name="Hopkins J.F."/>
            <person name="Rensing S.A."/>
            <person name="Schmutz J."/>
            <person name="Symeonidi A."/>
            <person name="Elias M."/>
            <person name="Eveleigh R.J."/>
            <person name="Herman E.K."/>
            <person name="Klute M.J."/>
            <person name="Nakayama T."/>
            <person name="Obornik M."/>
            <person name="Reyes-Prieto A."/>
            <person name="Armbrust E.V."/>
            <person name="Aves S.J."/>
            <person name="Beiko R.G."/>
            <person name="Coutinho P."/>
            <person name="Dacks J.B."/>
            <person name="Durnford D.G."/>
            <person name="Fast N.M."/>
            <person name="Green B.R."/>
            <person name="Grisdale C."/>
            <person name="Hempe F."/>
            <person name="Henrissat B."/>
            <person name="Hoppner M.P."/>
            <person name="Ishida K.-I."/>
            <person name="Kim E."/>
            <person name="Koreny L."/>
            <person name="Kroth P.G."/>
            <person name="Liu Y."/>
            <person name="Malik S.-B."/>
            <person name="Maier U.G."/>
            <person name="McRose D."/>
            <person name="Mock T."/>
            <person name="Neilson J.A."/>
            <person name="Onodera N.T."/>
            <person name="Poole A.M."/>
            <person name="Pritham E.J."/>
            <person name="Richards T.A."/>
            <person name="Rocap G."/>
            <person name="Roy S.W."/>
            <person name="Sarai C."/>
            <person name="Schaack S."/>
            <person name="Shirato S."/>
            <person name="Slamovits C.H."/>
            <person name="Spencer D.F."/>
            <person name="Suzuki S."/>
            <person name="Worden A.Z."/>
            <person name="Zauner S."/>
            <person name="Barry K."/>
            <person name="Bell C."/>
            <person name="Bharti A.K."/>
            <person name="Crow J.A."/>
            <person name="Grimwood J."/>
            <person name="Kramer R."/>
            <person name="Lindquist E."/>
            <person name="Lucas S."/>
            <person name="Salamov A."/>
            <person name="McFadden G.I."/>
            <person name="Lane C.E."/>
            <person name="Keeling P.J."/>
            <person name="Gray M.W."/>
            <person name="Grigoriev I.V."/>
            <person name="Archibald J.M."/>
        </authorList>
    </citation>
    <scope>NUCLEOTIDE SEQUENCE</scope>
    <source>
        <strain evidence="3">CCMP2712</strain>
    </source>
</reference>
<dbReference type="EMBL" id="JH993065">
    <property type="protein sequence ID" value="EKX36965.1"/>
    <property type="molecule type" value="Genomic_DNA"/>
</dbReference>
<dbReference type="HOGENOM" id="CLU_521233_0_0_1"/>
<dbReference type="GeneID" id="17293754"/>
<dbReference type="EnsemblProtists" id="EKX36965">
    <property type="protein sequence ID" value="EKX36965"/>
    <property type="gene ID" value="GUITHDRAFT_116833"/>
</dbReference>
<accession>L1IME2</accession>
<dbReference type="RefSeq" id="XP_005823945.1">
    <property type="nucleotide sequence ID" value="XM_005823888.1"/>
</dbReference>
<evidence type="ECO:0000313" key="2">
    <source>
        <dbReference type="EnsemblProtists" id="EKX36965"/>
    </source>
</evidence>
<evidence type="ECO:0000313" key="3">
    <source>
        <dbReference type="Proteomes" id="UP000011087"/>
    </source>
</evidence>